<feature type="compositionally biased region" description="Basic and acidic residues" evidence="6">
    <location>
        <begin position="122"/>
        <end position="141"/>
    </location>
</feature>
<sequence>MGKVPLPPISSSRGREKRKATATLPGSLSVYEPKQSKRGIDSKCKEKSKNKESEERLKLLHSRNKAYIQQLEEKSRQMRQQAEQESERVSAFRDRLRKRILKEVSQSSKDFAMMKAERMLKDKAEMMKQRADSKSSIHRNDSASPGGSLRNKFAAYRSASPGYSTIGHQQKVKRPTTSSGTESRSRSRVTGFENLKQLQRPQTSHPSKPRSEQVQRPNTAQDDSGEVAQGSGRQMVAKLRANRVISSAYASTPATTSPTATSPTFATTIKIYRSIQCNTNPSLKRYLMWKKRNNIAFEAKVFTISGEKNFFYMRRALLDRGWIENKDTNTEFFDLKWSLHSADIKHINLRQDQFVNHFEHASNITTKCGLLKTFKEHALSASVNASKFYPRSYELSTEEGKWEFDKDFEMTAALSILKRAWVDLHTGEKTRLDQTALVAMKAWTLRLQHERNLVVEDLEVDTTWLPKIRNLQWNEIRSSDIFSKPVVPKEVLDAAEKKVPVNRCSCPAQDEGTEVLVIEDSMSTDSSSASTQDVFQAPCPVAEANSSEGEVNSSESELDKLGKLLGEIYEKNHQSCMDGMHNIWIVKPGGKSRGRGIRCFNNLQEIWSYVRHDLTEKWVAQKYIERPLIVHRRKFDIRQWILVTDWNPLTVWMYGECYLRFAVESFDLLNLDAYIHLCNNSVVKHSERFDSAASEIESEGNMWSMERFERYVSEELGAGNAVREVILPQMRKIVTDSLRSAQWAVKDRKETCQVFGYDFLVDDSLNVWLLEINSSPTMEASNALTARLCREFQEDTVKVIVDLPAEQLRRQRSGEPRLKHDEAPKELVGNFEILVSDSVVARQPKYIGLNLVVEGKSLAKRFALERRKRRKSQIFLDRSDLNLQENKKDASPSKDLSSKKMVDNKPTKEPLQTAN</sequence>
<accession>A0A5B8MGG4</accession>
<keyword evidence="5" id="KW-0067">ATP-binding</keyword>
<dbReference type="Proteomes" id="UP000316726">
    <property type="component" value="Chromosome 3"/>
</dbReference>
<keyword evidence="8" id="KW-1185">Reference proteome</keyword>
<feature type="compositionally biased region" description="Basic and acidic residues" evidence="6">
    <location>
        <begin position="34"/>
        <end position="58"/>
    </location>
</feature>
<protein>
    <submittedName>
        <fullName evidence="7">Tubulin-tyrosine ligase</fullName>
    </submittedName>
</protein>
<keyword evidence="4" id="KW-0547">Nucleotide-binding</keyword>
<organism evidence="7 8">
    <name type="scientific">Chloropicon primus</name>
    <dbReference type="NCBI Taxonomy" id="1764295"/>
    <lineage>
        <taxon>Eukaryota</taxon>
        <taxon>Viridiplantae</taxon>
        <taxon>Chlorophyta</taxon>
        <taxon>Chloropicophyceae</taxon>
        <taxon>Chloropicales</taxon>
        <taxon>Chloropicaceae</taxon>
        <taxon>Chloropicon</taxon>
    </lineage>
</organism>
<dbReference type="Pfam" id="PF03133">
    <property type="entry name" value="TTL"/>
    <property type="match status" value="1"/>
</dbReference>
<dbReference type="GO" id="GO:0005524">
    <property type="term" value="F:ATP binding"/>
    <property type="evidence" value="ECO:0007669"/>
    <property type="project" value="UniProtKB-KW"/>
</dbReference>
<comment type="subcellular location">
    <subcellularLocation>
        <location evidence="1">Cytoplasm</location>
    </subcellularLocation>
</comment>
<evidence type="ECO:0000313" key="7">
    <source>
        <dbReference type="EMBL" id="QDZ19519.1"/>
    </source>
</evidence>
<dbReference type="InterPro" id="IPR004344">
    <property type="entry name" value="TTL/TTLL_fam"/>
</dbReference>
<evidence type="ECO:0000256" key="3">
    <source>
        <dbReference type="ARBA" id="ARBA00022598"/>
    </source>
</evidence>
<feature type="region of interest" description="Disordered" evidence="6">
    <location>
        <begin position="881"/>
        <end position="915"/>
    </location>
</feature>
<feature type="compositionally biased region" description="Basic and acidic residues" evidence="6">
    <location>
        <begin position="881"/>
        <end position="908"/>
    </location>
</feature>
<feature type="region of interest" description="Disordered" evidence="6">
    <location>
        <begin position="1"/>
        <end position="59"/>
    </location>
</feature>
<evidence type="ECO:0000313" key="8">
    <source>
        <dbReference type="Proteomes" id="UP000316726"/>
    </source>
</evidence>
<evidence type="ECO:0000256" key="4">
    <source>
        <dbReference type="ARBA" id="ARBA00022741"/>
    </source>
</evidence>
<gene>
    <name evidence="7" type="ORF">A3770_03p20370</name>
</gene>
<dbReference type="PROSITE" id="PS51221">
    <property type="entry name" value="TTL"/>
    <property type="match status" value="1"/>
</dbReference>
<proteinExistence type="predicted"/>
<dbReference type="GO" id="GO:0015630">
    <property type="term" value="C:microtubule cytoskeleton"/>
    <property type="evidence" value="ECO:0007669"/>
    <property type="project" value="TreeGrafter"/>
</dbReference>
<feature type="region of interest" description="Disordered" evidence="6">
    <location>
        <begin position="122"/>
        <end position="232"/>
    </location>
</feature>
<dbReference type="EMBL" id="CP031036">
    <property type="protein sequence ID" value="QDZ19519.1"/>
    <property type="molecule type" value="Genomic_DNA"/>
</dbReference>
<feature type="compositionally biased region" description="Polar residues" evidence="6">
    <location>
        <begin position="196"/>
        <end position="222"/>
    </location>
</feature>
<dbReference type="Gene3D" id="3.30.470.20">
    <property type="entry name" value="ATP-grasp fold, B domain"/>
    <property type="match status" value="1"/>
</dbReference>
<dbReference type="AlphaFoldDB" id="A0A5B8MGG4"/>
<reference evidence="7 8" key="1">
    <citation type="submission" date="2018-07" db="EMBL/GenBank/DDBJ databases">
        <title>The complete nuclear genome of the prasinophyte Chloropicon primus (CCMP1205).</title>
        <authorList>
            <person name="Pombert J.-F."/>
            <person name="Otis C."/>
            <person name="Turmel M."/>
            <person name="Lemieux C."/>
        </authorList>
    </citation>
    <scope>NUCLEOTIDE SEQUENCE [LARGE SCALE GENOMIC DNA]</scope>
    <source>
        <strain evidence="7 8">CCMP1205</strain>
    </source>
</reference>
<evidence type="ECO:0000256" key="5">
    <source>
        <dbReference type="ARBA" id="ARBA00022840"/>
    </source>
</evidence>
<evidence type="ECO:0000256" key="6">
    <source>
        <dbReference type="SAM" id="MobiDB-lite"/>
    </source>
</evidence>
<evidence type="ECO:0000256" key="1">
    <source>
        <dbReference type="ARBA" id="ARBA00004496"/>
    </source>
</evidence>
<name>A0A5B8MGG4_9CHLO</name>
<evidence type="ECO:0000256" key="2">
    <source>
        <dbReference type="ARBA" id="ARBA00022490"/>
    </source>
</evidence>
<dbReference type="STRING" id="1764295.A0A5B8MGG4"/>
<dbReference type="PANTHER" id="PTHR45870:SF2">
    <property type="entry name" value="TUBULIN MONOGLYCYLASE TTLL3"/>
    <property type="match status" value="1"/>
</dbReference>
<dbReference type="InterPro" id="IPR051437">
    <property type="entry name" value="TTLL_monoglycylase"/>
</dbReference>
<dbReference type="GO" id="GO:0070736">
    <property type="term" value="F:protein-glycine ligase activity, initiating"/>
    <property type="evidence" value="ECO:0007669"/>
    <property type="project" value="TreeGrafter"/>
</dbReference>
<keyword evidence="2" id="KW-0963">Cytoplasm</keyword>
<dbReference type="OrthoDB" id="202825at2759"/>
<dbReference type="GO" id="GO:0005737">
    <property type="term" value="C:cytoplasm"/>
    <property type="evidence" value="ECO:0007669"/>
    <property type="project" value="UniProtKB-SubCell"/>
</dbReference>
<dbReference type="SUPFAM" id="SSF56059">
    <property type="entry name" value="Glutathione synthetase ATP-binding domain-like"/>
    <property type="match status" value="1"/>
</dbReference>
<dbReference type="PANTHER" id="PTHR45870">
    <property type="entry name" value="TUBULIN MONOGLYCYLASE TTLL3"/>
    <property type="match status" value="1"/>
</dbReference>
<keyword evidence="3 7" id="KW-0436">Ligase</keyword>